<dbReference type="Gene3D" id="3.90.1200.10">
    <property type="match status" value="1"/>
</dbReference>
<dbReference type="Proteomes" id="UP001254608">
    <property type="component" value="Unassembled WGS sequence"/>
</dbReference>
<keyword evidence="2" id="KW-0067">ATP-binding</keyword>
<reference evidence="4 5" key="1">
    <citation type="submission" date="2023-09" db="EMBL/GenBank/DDBJ databases">
        <authorList>
            <person name="Rey-Velasco X."/>
        </authorList>
    </citation>
    <scope>NUCLEOTIDE SEQUENCE [LARGE SCALE GENOMIC DNA]</scope>
    <source>
        <strain evidence="4 5">W345</strain>
    </source>
</reference>
<accession>A0ABU2WFX8</accession>
<organism evidence="4 5">
    <name type="scientific">Banduia mediterranea</name>
    <dbReference type="NCBI Taxonomy" id="3075609"/>
    <lineage>
        <taxon>Bacteria</taxon>
        <taxon>Pseudomonadati</taxon>
        <taxon>Pseudomonadota</taxon>
        <taxon>Gammaproteobacteria</taxon>
        <taxon>Nevskiales</taxon>
        <taxon>Algiphilaceae</taxon>
        <taxon>Banduia</taxon>
    </lineage>
</organism>
<evidence type="ECO:0000256" key="1">
    <source>
        <dbReference type="ARBA" id="ARBA00022741"/>
    </source>
</evidence>
<dbReference type="EMBL" id="JAVRIC010000005">
    <property type="protein sequence ID" value="MDT0496775.1"/>
    <property type="molecule type" value="Genomic_DNA"/>
</dbReference>
<dbReference type="RefSeq" id="WP_311364168.1">
    <property type="nucleotide sequence ID" value="NZ_JAVRIC010000005.1"/>
</dbReference>
<dbReference type="SUPFAM" id="SSF56112">
    <property type="entry name" value="Protein kinase-like (PK-like)"/>
    <property type="match status" value="1"/>
</dbReference>
<dbReference type="PANTHER" id="PTHR33540">
    <property type="entry name" value="TRNA THREONYLCARBAMOYLADENOSINE BIOSYNTHESIS PROTEIN TSAE"/>
    <property type="match status" value="1"/>
</dbReference>
<evidence type="ECO:0000313" key="4">
    <source>
        <dbReference type="EMBL" id="MDT0496775.1"/>
    </source>
</evidence>
<dbReference type="Pfam" id="PF01636">
    <property type="entry name" value="APH"/>
    <property type="match status" value="1"/>
</dbReference>
<gene>
    <name evidence="4" type="ORF">RM530_05280</name>
</gene>
<keyword evidence="1" id="KW-0547">Nucleotide-binding</keyword>
<feature type="domain" description="Aminoglycoside phosphotransferase" evidence="3">
    <location>
        <begin position="37"/>
        <end position="258"/>
    </location>
</feature>
<keyword evidence="5" id="KW-1185">Reference proteome</keyword>
<name>A0ABU2WFX8_9GAMM</name>
<evidence type="ECO:0000259" key="3">
    <source>
        <dbReference type="Pfam" id="PF01636"/>
    </source>
</evidence>
<evidence type="ECO:0000313" key="5">
    <source>
        <dbReference type="Proteomes" id="UP001254608"/>
    </source>
</evidence>
<sequence>MSTSPLQIGAKGSDDLRARQARHWAQTALGHPFERFAPASADASFRRYFRGEARERSWIVMDAPPQHEDCEPFVRIAGLLDAAGLNVPAVLAQDLDHGFLLLSDLGTRTLLDVLDEENADALMGAAIDALIRWQRASRPDVLPEYDDVLLRRELALFPDWYLQRHLGLTLSGLQHEAWNGVVESLIAAALAQPRVFVHRDYMPRNLMLSEPMPGVLDFQDAVHGPIAYDVISLFKDAFHSWPATRVDAWIARYWRDAKLAGLPLGDEAAFRRDCDWIGVQRHLKILGIFARLSLRDGKPKYLADTPRFVRYVVDVAARYPEFAALSELFERQILPRPA</sequence>
<dbReference type="InterPro" id="IPR011009">
    <property type="entry name" value="Kinase-like_dom_sf"/>
</dbReference>
<comment type="caution">
    <text evidence="4">The sequence shown here is derived from an EMBL/GenBank/DDBJ whole genome shotgun (WGS) entry which is preliminary data.</text>
</comment>
<dbReference type="InterPro" id="IPR002575">
    <property type="entry name" value="Aminoglycoside_PTrfase"/>
</dbReference>
<evidence type="ECO:0000256" key="2">
    <source>
        <dbReference type="ARBA" id="ARBA00022840"/>
    </source>
</evidence>
<proteinExistence type="predicted"/>
<protein>
    <submittedName>
        <fullName evidence="4">Phosphotransferase</fullName>
    </submittedName>
</protein>
<dbReference type="Gene3D" id="3.30.200.20">
    <property type="entry name" value="Phosphorylase Kinase, domain 1"/>
    <property type="match status" value="1"/>
</dbReference>
<dbReference type="PANTHER" id="PTHR33540:SF1">
    <property type="entry name" value="N-ACETYLMURAMATE_N-ACETYLGLUCOSAMINE KINASE"/>
    <property type="match status" value="1"/>
</dbReference>